<protein>
    <recommendedName>
        <fullName evidence="2">Threonine synthase</fullName>
    </recommendedName>
</protein>
<dbReference type="AlphaFoldDB" id="A0A6J4TDH0"/>
<organism evidence="1">
    <name type="scientific">uncultured Solirubrobacteraceae bacterium</name>
    <dbReference type="NCBI Taxonomy" id="1162706"/>
    <lineage>
        <taxon>Bacteria</taxon>
        <taxon>Bacillati</taxon>
        <taxon>Actinomycetota</taxon>
        <taxon>Thermoleophilia</taxon>
        <taxon>Solirubrobacterales</taxon>
        <taxon>Solirubrobacteraceae</taxon>
        <taxon>environmental samples</taxon>
    </lineage>
</organism>
<dbReference type="PANTHER" id="PTHR42937:SF1">
    <property type="entry name" value="DIAMINOPROPIONATE AMMONIA-LYASE"/>
    <property type="match status" value="1"/>
</dbReference>
<dbReference type="PANTHER" id="PTHR42937">
    <property type="match status" value="1"/>
</dbReference>
<evidence type="ECO:0000313" key="1">
    <source>
        <dbReference type="EMBL" id="CAA9520931.1"/>
    </source>
</evidence>
<evidence type="ECO:0008006" key="2">
    <source>
        <dbReference type="Google" id="ProtNLM"/>
    </source>
</evidence>
<proteinExistence type="predicted"/>
<reference evidence="1" key="1">
    <citation type="submission" date="2020-02" db="EMBL/GenBank/DDBJ databases">
        <authorList>
            <person name="Meier V. D."/>
        </authorList>
    </citation>
    <scope>NUCLEOTIDE SEQUENCE</scope>
    <source>
        <strain evidence="1">AVDCRST_MAG30</strain>
    </source>
</reference>
<feature type="non-terminal residue" evidence="1">
    <location>
        <position position="1"/>
    </location>
</feature>
<accession>A0A6J4TDH0</accession>
<sequence>AAWPSLQAGIRGTVTVDDADTAAAMEELAEAGMEIGESGAAPLAALRALVRDPAADELRRAALPPASRVLLVATEGRTGVAP</sequence>
<gene>
    <name evidence="1" type="ORF">AVDCRST_MAG30-3038</name>
</gene>
<dbReference type="InterPro" id="IPR036052">
    <property type="entry name" value="TrpB-like_PALP_sf"/>
</dbReference>
<dbReference type="Gene3D" id="3.40.50.1100">
    <property type="match status" value="1"/>
</dbReference>
<dbReference type="GO" id="GO:1901605">
    <property type="term" value="P:alpha-amino acid metabolic process"/>
    <property type="evidence" value="ECO:0007669"/>
    <property type="project" value="UniProtKB-ARBA"/>
</dbReference>
<dbReference type="SUPFAM" id="SSF53686">
    <property type="entry name" value="Tryptophan synthase beta subunit-like PLP-dependent enzymes"/>
    <property type="match status" value="1"/>
</dbReference>
<name>A0A6J4TDH0_9ACTN</name>
<dbReference type="EMBL" id="CADCVS010000390">
    <property type="protein sequence ID" value="CAA9520931.1"/>
    <property type="molecule type" value="Genomic_DNA"/>
</dbReference>